<name>A0ABV7KVS9_9PROT</name>
<dbReference type="Pfam" id="PF00005">
    <property type="entry name" value="ABC_tran"/>
    <property type="match status" value="1"/>
</dbReference>
<dbReference type="GO" id="GO:0005524">
    <property type="term" value="F:ATP binding"/>
    <property type="evidence" value="ECO:0007669"/>
    <property type="project" value="UniProtKB-KW"/>
</dbReference>
<dbReference type="PANTHER" id="PTHR43820">
    <property type="entry name" value="HIGH-AFFINITY BRANCHED-CHAIN AMINO ACID TRANSPORT ATP-BINDING PROTEIN LIVF"/>
    <property type="match status" value="1"/>
</dbReference>
<organism evidence="7 8">
    <name type="scientific">Marinibaculum pumilum</name>
    <dbReference type="NCBI Taxonomy" id="1766165"/>
    <lineage>
        <taxon>Bacteria</taxon>
        <taxon>Pseudomonadati</taxon>
        <taxon>Pseudomonadota</taxon>
        <taxon>Alphaproteobacteria</taxon>
        <taxon>Rhodospirillales</taxon>
        <taxon>Rhodospirillaceae</taxon>
        <taxon>Marinibaculum</taxon>
    </lineage>
</organism>
<evidence type="ECO:0000256" key="5">
    <source>
        <dbReference type="ARBA" id="ARBA00022970"/>
    </source>
</evidence>
<gene>
    <name evidence="7" type="ORF">ACFOGJ_04385</name>
</gene>
<protein>
    <submittedName>
        <fullName evidence="7">ABC transporter ATP-binding protein</fullName>
    </submittedName>
</protein>
<dbReference type="InterPro" id="IPR027417">
    <property type="entry name" value="P-loop_NTPase"/>
</dbReference>
<evidence type="ECO:0000256" key="4">
    <source>
        <dbReference type="ARBA" id="ARBA00022840"/>
    </source>
</evidence>
<sequence>MAEPLLSIDRLQSGYGDVQVLWDVSLSVEEGELACIVGSNGAGKSTLLRTVSGLLKPWAGEIRFAGAPVGGQDADAVLTAGIAHVPEGRRLFKGLSVRDNLLLGAYLRRDSAEVAKDLDFVMGLFPILKERQWQDATTLSGGEQQMCAIGRGIMSRPRLLMIDELSLGLAPRLVERLGEALVEINRTGLTILLVEQDVMTAFEIARHAFVIETGRVSMAGTTEALGTDPRIREAYMGI</sequence>
<keyword evidence="3" id="KW-0547">Nucleotide-binding</keyword>
<dbReference type="SMART" id="SM00382">
    <property type="entry name" value="AAA"/>
    <property type="match status" value="1"/>
</dbReference>
<proteinExistence type="inferred from homology"/>
<dbReference type="Proteomes" id="UP001595528">
    <property type="component" value="Unassembled WGS sequence"/>
</dbReference>
<evidence type="ECO:0000313" key="8">
    <source>
        <dbReference type="Proteomes" id="UP001595528"/>
    </source>
</evidence>
<dbReference type="RefSeq" id="WP_379898449.1">
    <property type="nucleotide sequence ID" value="NZ_JBHRTR010000013.1"/>
</dbReference>
<dbReference type="InterPro" id="IPR052156">
    <property type="entry name" value="BCAA_Transport_ATP-bd_LivF"/>
</dbReference>
<comment type="caution">
    <text evidence="7">The sequence shown here is derived from an EMBL/GenBank/DDBJ whole genome shotgun (WGS) entry which is preliminary data.</text>
</comment>
<dbReference type="CDD" id="cd03224">
    <property type="entry name" value="ABC_TM1139_LivF_branched"/>
    <property type="match status" value="1"/>
</dbReference>
<comment type="similarity">
    <text evidence="1">Belongs to the ABC transporter superfamily.</text>
</comment>
<evidence type="ECO:0000256" key="1">
    <source>
        <dbReference type="ARBA" id="ARBA00005417"/>
    </source>
</evidence>
<dbReference type="InterPro" id="IPR003593">
    <property type="entry name" value="AAA+_ATPase"/>
</dbReference>
<evidence type="ECO:0000256" key="3">
    <source>
        <dbReference type="ARBA" id="ARBA00022741"/>
    </source>
</evidence>
<dbReference type="PANTHER" id="PTHR43820:SF4">
    <property type="entry name" value="HIGH-AFFINITY BRANCHED-CHAIN AMINO ACID TRANSPORT ATP-BINDING PROTEIN LIVF"/>
    <property type="match status" value="1"/>
</dbReference>
<dbReference type="SUPFAM" id="SSF52540">
    <property type="entry name" value="P-loop containing nucleoside triphosphate hydrolases"/>
    <property type="match status" value="1"/>
</dbReference>
<keyword evidence="2" id="KW-0813">Transport</keyword>
<dbReference type="InterPro" id="IPR003439">
    <property type="entry name" value="ABC_transporter-like_ATP-bd"/>
</dbReference>
<reference evidence="8" key="1">
    <citation type="journal article" date="2019" name="Int. J. Syst. Evol. Microbiol.">
        <title>The Global Catalogue of Microorganisms (GCM) 10K type strain sequencing project: providing services to taxonomists for standard genome sequencing and annotation.</title>
        <authorList>
            <consortium name="The Broad Institute Genomics Platform"/>
            <consortium name="The Broad Institute Genome Sequencing Center for Infectious Disease"/>
            <person name="Wu L."/>
            <person name="Ma J."/>
        </authorList>
    </citation>
    <scope>NUCLEOTIDE SEQUENCE [LARGE SCALE GENOMIC DNA]</scope>
    <source>
        <strain evidence="8">KCTC 42964</strain>
    </source>
</reference>
<feature type="domain" description="ABC transporter" evidence="6">
    <location>
        <begin position="6"/>
        <end position="238"/>
    </location>
</feature>
<keyword evidence="8" id="KW-1185">Reference proteome</keyword>
<keyword evidence="5" id="KW-0029">Amino-acid transport</keyword>
<accession>A0ABV7KVS9</accession>
<evidence type="ECO:0000259" key="6">
    <source>
        <dbReference type="PROSITE" id="PS50893"/>
    </source>
</evidence>
<dbReference type="EMBL" id="JBHRTR010000013">
    <property type="protein sequence ID" value="MFC3226453.1"/>
    <property type="molecule type" value="Genomic_DNA"/>
</dbReference>
<dbReference type="PROSITE" id="PS50893">
    <property type="entry name" value="ABC_TRANSPORTER_2"/>
    <property type="match status" value="1"/>
</dbReference>
<evidence type="ECO:0000313" key="7">
    <source>
        <dbReference type="EMBL" id="MFC3226453.1"/>
    </source>
</evidence>
<keyword evidence="4 7" id="KW-0067">ATP-binding</keyword>
<dbReference type="Gene3D" id="3.40.50.300">
    <property type="entry name" value="P-loop containing nucleotide triphosphate hydrolases"/>
    <property type="match status" value="1"/>
</dbReference>
<evidence type="ECO:0000256" key="2">
    <source>
        <dbReference type="ARBA" id="ARBA00022448"/>
    </source>
</evidence>